<evidence type="ECO:0000313" key="2">
    <source>
        <dbReference type="Proteomes" id="UP001148737"/>
    </source>
</evidence>
<gene>
    <name evidence="1" type="ORF">NLG97_g6730</name>
</gene>
<reference evidence="1" key="1">
    <citation type="submission" date="2022-07" db="EMBL/GenBank/DDBJ databases">
        <title>Genome Sequence of Lecanicillium saksenae.</title>
        <authorList>
            <person name="Buettner E."/>
        </authorList>
    </citation>
    <scope>NUCLEOTIDE SEQUENCE</scope>
    <source>
        <strain evidence="1">VT-O1</strain>
    </source>
</reference>
<evidence type="ECO:0000313" key="1">
    <source>
        <dbReference type="EMBL" id="KAJ3485866.1"/>
    </source>
</evidence>
<name>A0ACC1QQE1_9HYPO</name>
<proteinExistence type="predicted"/>
<organism evidence="1 2">
    <name type="scientific">Lecanicillium saksenae</name>
    <dbReference type="NCBI Taxonomy" id="468837"/>
    <lineage>
        <taxon>Eukaryota</taxon>
        <taxon>Fungi</taxon>
        <taxon>Dikarya</taxon>
        <taxon>Ascomycota</taxon>
        <taxon>Pezizomycotina</taxon>
        <taxon>Sordariomycetes</taxon>
        <taxon>Hypocreomycetidae</taxon>
        <taxon>Hypocreales</taxon>
        <taxon>Cordycipitaceae</taxon>
        <taxon>Lecanicillium</taxon>
    </lineage>
</organism>
<protein>
    <submittedName>
        <fullName evidence="1">Uncharacterized protein</fullName>
    </submittedName>
</protein>
<comment type="caution">
    <text evidence="1">The sequence shown here is derived from an EMBL/GenBank/DDBJ whole genome shotgun (WGS) entry which is preliminary data.</text>
</comment>
<dbReference type="EMBL" id="JANAKD010000935">
    <property type="protein sequence ID" value="KAJ3485866.1"/>
    <property type="molecule type" value="Genomic_DNA"/>
</dbReference>
<accession>A0ACC1QQE1</accession>
<keyword evidence="2" id="KW-1185">Reference proteome</keyword>
<sequence length="95" mass="9926">MYLRTQFAGTGTSPAHTTKVMSVIDKAGDQANHSHPDKASLVNPISPPTRALVAASLGDSNGDFDLRDPEKGSGFVIPRTAAALPSRSGFLHSPI</sequence>
<dbReference type="Proteomes" id="UP001148737">
    <property type="component" value="Unassembled WGS sequence"/>
</dbReference>